<feature type="region of interest" description="Disordered" evidence="4">
    <location>
        <begin position="43"/>
        <end position="65"/>
    </location>
</feature>
<dbReference type="CDD" id="cd00320">
    <property type="entry name" value="cpn10"/>
    <property type="match status" value="2"/>
</dbReference>
<accession>A0AAD8PFN5</accession>
<dbReference type="PRINTS" id="PR00297">
    <property type="entry name" value="CHAPERONIN10"/>
</dbReference>
<evidence type="ECO:0000256" key="2">
    <source>
        <dbReference type="ARBA" id="ARBA00023186"/>
    </source>
</evidence>
<dbReference type="AlphaFoldDB" id="A0AAD8PFN5"/>
<evidence type="ECO:0000313" key="6">
    <source>
        <dbReference type="EMBL" id="KAK1444555.1"/>
    </source>
</evidence>
<comment type="similarity">
    <text evidence="1 3">Belongs to the GroES chaperonin family.</text>
</comment>
<dbReference type="Gene3D" id="2.30.33.40">
    <property type="entry name" value="GroES chaperonin"/>
    <property type="match status" value="2"/>
</dbReference>
<dbReference type="Proteomes" id="UP001230268">
    <property type="component" value="Unassembled WGS sequence"/>
</dbReference>
<feature type="chain" id="PRO_5042221015" description="Chaperonin" evidence="5">
    <location>
        <begin position="19"/>
        <end position="294"/>
    </location>
</feature>
<dbReference type="InterPro" id="IPR011032">
    <property type="entry name" value="GroES-like_sf"/>
</dbReference>
<dbReference type="GO" id="GO:0051087">
    <property type="term" value="F:protein-folding chaperone binding"/>
    <property type="evidence" value="ECO:0007669"/>
    <property type="project" value="TreeGrafter"/>
</dbReference>
<dbReference type="PANTHER" id="PTHR10772:SF63">
    <property type="entry name" value="20 KDA CHAPERONIN, CHLOROPLASTIC"/>
    <property type="match status" value="1"/>
</dbReference>
<keyword evidence="2 3" id="KW-0143">Chaperone</keyword>
<evidence type="ECO:0000256" key="3">
    <source>
        <dbReference type="RuleBase" id="RU003479"/>
    </source>
</evidence>
<dbReference type="EMBL" id="JAVEPI010000001">
    <property type="protein sequence ID" value="KAK1444555.1"/>
    <property type="molecule type" value="Genomic_DNA"/>
</dbReference>
<feature type="signal peptide" evidence="5">
    <location>
        <begin position="1"/>
        <end position="18"/>
    </location>
</feature>
<dbReference type="Pfam" id="PF00166">
    <property type="entry name" value="Cpn10"/>
    <property type="match status" value="2"/>
</dbReference>
<dbReference type="SMART" id="SM00883">
    <property type="entry name" value="Cpn10"/>
    <property type="match status" value="2"/>
</dbReference>
<organism evidence="6 7">
    <name type="scientific">Babesia gibsoni</name>
    <dbReference type="NCBI Taxonomy" id="33632"/>
    <lineage>
        <taxon>Eukaryota</taxon>
        <taxon>Sar</taxon>
        <taxon>Alveolata</taxon>
        <taxon>Apicomplexa</taxon>
        <taxon>Aconoidasida</taxon>
        <taxon>Piroplasmida</taxon>
        <taxon>Babesiidae</taxon>
        <taxon>Babesia</taxon>
    </lineage>
</organism>
<dbReference type="GO" id="GO:0005524">
    <property type="term" value="F:ATP binding"/>
    <property type="evidence" value="ECO:0007669"/>
    <property type="project" value="InterPro"/>
</dbReference>
<comment type="caution">
    <text evidence="6">The sequence shown here is derived from an EMBL/GenBank/DDBJ whole genome shotgun (WGS) entry which is preliminary data.</text>
</comment>
<reference evidence="6" key="1">
    <citation type="submission" date="2023-08" db="EMBL/GenBank/DDBJ databases">
        <title>Draft sequence of the Babesia gibsoni genome.</title>
        <authorList>
            <person name="Yamagishi J.Y."/>
            <person name="Xuan X.X."/>
        </authorList>
    </citation>
    <scope>NUCLEOTIDE SEQUENCE</scope>
    <source>
        <strain evidence="6">Azabu</strain>
    </source>
</reference>
<keyword evidence="7" id="KW-1185">Reference proteome</keyword>
<dbReference type="InterPro" id="IPR020818">
    <property type="entry name" value="Chaperonin_GroES"/>
</dbReference>
<dbReference type="GO" id="GO:0044183">
    <property type="term" value="F:protein folding chaperone"/>
    <property type="evidence" value="ECO:0007669"/>
    <property type="project" value="InterPro"/>
</dbReference>
<evidence type="ECO:0008006" key="8">
    <source>
        <dbReference type="Google" id="ProtNLM"/>
    </source>
</evidence>
<dbReference type="GO" id="GO:0046872">
    <property type="term" value="F:metal ion binding"/>
    <property type="evidence" value="ECO:0007669"/>
    <property type="project" value="TreeGrafter"/>
</dbReference>
<name>A0AAD8PFN5_BABGI</name>
<dbReference type="PROSITE" id="PS00681">
    <property type="entry name" value="CHAPERONINS_CPN10"/>
    <property type="match status" value="1"/>
</dbReference>
<keyword evidence="5" id="KW-0732">Signal</keyword>
<evidence type="ECO:0000256" key="1">
    <source>
        <dbReference type="ARBA" id="ARBA00006975"/>
    </source>
</evidence>
<protein>
    <recommendedName>
        <fullName evidence="8">Chaperonin</fullName>
    </recommendedName>
</protein>
<dbReference type="SUPFAM" id="SSF50129">
    <property type="entry name" value="GroES-like"/>
    <property type="match status" value="2"/>
</dbReference>
<dbReference type="GO" id="GO:0051082">
    <property type="term" value="F:unfolded protein binding"/>
    <property type="evidence" value="ECO:0007669"/>
    <property type="project" value="TreeGrafter"/>
</dbReference>
<sequence>MLKVQGVLFMLHVVHVLCLRGNTGSRGQHSIAFVKPSTVDSTAKNAQNRKFERSAEAVSSSNEPLPYSSGYTPNIAPGDLKFMGQPIEGTFQPQNNFVLILKNEMHNYSEGGIYIGSKPNKEFAGRILAVGPGKYAGLTGALIPMSVKVGDIVLYEPPEEKSVVTYKNKECVLVPEDQIYARVEGDLSSPGPLQADNIKPLSDRILVRIIDSPKKTQSGLVLAQSENEMGTIYRASVISAGPGSHKEDGNFVPMTEFKPGDTILFSDTAADGGEFSLSKVQHAFVRPTAILAKL</sequence>
<proteinExistence type="inferred from homology"/>
<gene>
    <name evidence="6" type="ORF">BgAZ_104610</name>
</gene>
<evidence type="ECO:0000313" key="7">
    <source>
        <dbReference type="Proteomes" id="UP001230268"/>
    </source>
</evidence>
<dbReference type="InterPro" id="IPR037124">
    <property type="entry name" value="Chaperonin_GroES_sf"/>
</dbReference>
<dbReference type="PANTHER" id="PTHR10772">
    <property type="entry name" value="10 KDA HEAT SHOCK PROTEIN"/>
    <property type="match status" value="1"/>
</dbReference>
<evidence type="ECO:0000256" key="4">
    <source>
        <dbReference type="SAM" id="MobiDB-lite"/>
    </source>
</evidence>
<dbReference type="InterPro" id="IPR018369">
    <property type="entry name" value="Chaprnonin_Cpn10_CS"/>
</dbReference>
<evidence type="ECO:0000256" key="5">
    <source>
        <dbReference type="SAM" id="SignalP"/>
    </source>
</evidence>